<evidence type="ECO:0000313" key="9">
    <source>
        <dbReference type="EMBL" id="KAB5596451.1"/>
    </source>
</evidence>
<keyword evidence="9" id="KW-0808">Transferase</keyword>
<dbReference type="InterPro" id="IPR013078">
    <property type="entry name" value="His_Pase_superF_clade-1"/>
</dbReference>
<dbReference type="Gene3D" id="3.40.50.300">
    <property type="entry name" value="P-loop containing nucleotide triphosphate hydrolases"/>
    <property type="match status" value="1"/>
</dbReference>
<dbReference type="SMART" id="SM00855">
    <property type="entry name" value="PGAM"/>
    <property type="match status" value="1"/>
</dbReference>
<dbReference type="PANTHER" id="PTHR10606:SF44">
    <property type="entry name" value="6-PHOSPHOFRUCTO 2-KINASE_FRUCTOSE 2,6-BISPHOSPHATASE LONG FORM"/>
    <property type="match status" value="1"/>
</dbReference>
<accession>A0A5N5QXY2</accession>
<evidence type="ECO:0000259" key="8">
    <source>
        <dbReference type="Pfam" id="PF01591"/>
    </source>
</evidence>
<organism evidence="9 10">
    <name type="scientific">Ceratobasidium theobromae</name>
    <dbReference type="NCBI Taxonomy" id="1582974"/>
    <lineage>
        <taxon>Eukaryota</taxon>
        <taxon>Fungi</taxon>
        <taxon>Dikarya</taxon>
        <taxon>Basidiomycota</taxon>
        <taxon>Agaricomycotina</taxon>
        <taxon>Agaricomycetes</taxon>
        <taxon>Cantharellales</taxon>
        <taxon>Ceratobasidiaceae</taxon>
        <taxon>Ceratobasidium</taxon>
    </lineage>
</organism>
<evidence type="ECO:0000256" key="7">
    <source>
        <dbReference type="SAM" id="MobiDB-lite"/>
    </source>
</evidence>
<feature type="domain" description="6-phosphofructo-2-kinase" evidence="8">
    <location>
        <begin position="160"/>
        <end position="345"/>
    </location>
</feature>
<dbReference type="FunFam" id="3.40.50.1240:FF:000005">
    <property type="entry name" value="GpmB, Fructose-2,6-bisphosphatase"/>
    <property type="match status" value="1"/>
</dbReference>
<dbReference type="PRINTS" id="PR00991">
    <property type="entry name" value="6PFRUCTKNASE"/>
</dbReference>
<dbReference type="GO" id="GO:0006000">
    <property type="term" value="P:fructose metabolic process"/>
    <property type="evidence" value="ECO:0007669"/>
    <property type="project" value="InterPro"/>
</dbReference>
<comment type="similarity">
    <text evidence="1">In the C-terminal section; belongs to the phosphoglycerate mutase family.</text>
</comment>
<feature type="compositionally biased region" description="Pro residues" evidence="7">
    <location>
        <begin position="101"/>
        <end position="113"/>
    </location>
</feature>
<dbReference type="Proteomes" id="UP000383932">
    <property type="component" value="Unassembled WGS sequence"/>
</dbReference>
<keyword evidence="5" id="KW-0067">ATP-binding</keyword>
<dbReference type="Pfam" id="PF01591">
    <property type="entry name" value="6PF2K"/>
    <property type="match status" value="1"/>
</dbReference>
<proteinExistence type="inferred from homology"/>
<feature type="region of interest" description="Disordered" evidence="7">
    <location>
        <begin position="89"/>
        <end position="113"/>
    </location>
</feature>
<sequence>MAYVPTSHTHPPAADVSIVIDGDGTLDNIIKSTTAPPTKVTPAATAIISPVEPPADPAQLLTPRQAANERPDGKGTFFGAGGAILKEFDKSRVQSRRPSRPSSPPADLGPPPVVGIGGKAKNCGGHGRATRPWEVVSEQQAYPLFEGESIRELRYQLLILIYQWLEYSVEVFNVGQLRRSKARAKKEKSGIVEDHTASYFSHSDDKASQLREALAEECLESLISWLKKGGNVAIHEKIAARVAKEPELVVLFLESYCDDPAVIAANVALKVSSGDPDYAHMSRDDAERDFRNRIKHYEAVYETMTEPHLSYVKIINVGSQVQMYRIHGYLQSRIAFYLMNLHLKPRSIFMSRHGESQFNVEGKIGGDAPLSARGRQYAAALPGLIKDNIGGAGLTVWTSTLQRTIETAAQLPYPKLTWKSLDELDAGVCDGMTYEEIEAAYPEDFEARDDDKFNYRYRGGESYRDVVVRLEPVIMELERQDNVLVIGHQAIIRCLYAYFHNLSQEELPYINIPLHTVIKLTPKAYGCDEERYTLPIGAVSTHRPKPKSDPVKAASKSASSKRDYYGNQAA</sequence>
<dbReference type="GO" id="GO:0005524">
    <property type="term" value="F:ATP binding"/>
    <property type="evidence" value="ECO:0007669"/>
    <property type="project" value="UniProtKB-KW"/>
</dbReference>
<protein>
    <recommendedName>
        <fullName evidence="2">fructose-2,6-bisphosphate 2-phosphatase</fullName>
        <ecNumber evidence="2">3.1.3.46</ecNumber>
    </recommendedName>
</protein>
<reference evidence="9 10" key="1">
    <citation type="journal article" date="2019" name="Fungal Biol. Biotechnol.">
        <title>Draft genome sequence of fastidious pathogen Ceratobasidium theobromae, which causes vascular-streak dieback in Theobroma cacao.</title>
        <authorList>
            <person name="Ali S.S."/>
            <person name="Asman A."/>
            <person name="Shao J."/>
            <person name="Firmansyah A.P."/>
            <person name="Susilo A.W."/>
            <person name="Rosmana A."/>
            <person name="McMahon P."/>
            <person name="Junaid M."/>
            <person name="Guest D."/>
            <person name="Kheng T.Y."/>
            <person name="Meinhardt L.W."/>
            <person name="Bailey B.A."/>
        </authorList>
    </citation>
    <scope>NUCLEOTIDE SEQUENCE [LARGE SCALE GENOMIC DNA]</scope>
    <source>
        <strain evidence="9 10">CT2</strain>
    </source>
</reference>
<dbReference type="CDD" id="cd07067">
    <property type="entry name" value="HP_PGM_like"/>
    <property type="match status" value="1"/>
</dbReference>
<keyword evidence="4" id="KW-0378">Hydrolase</keyword>
<evidence type="ECO:0000256" key="1">
    <source>
        <dbReference type="ARBA" id="ARBA00008408"/>
    </source>
</evidence>
<dbReference type="InterPro" id="IPR027417">
    <property type="entry name" value="P-loop_NTPase"/>
</dbReference>
<dbReference type="SUPFAM" id="SSF52540">
    <property type="entry name" value="P-loop containing nucleoside triphosphate hydrolases"/>
    <property type="match status" value="1"/>
</dbReference>
<feature type="binding site" evidence="6">
    <location>
        <position position="403"/>
    </location>
    <ligand>
        <name>substrate</name>
    </ligand>
</feature>
<dbReference type="EMBL" id="SSOP01000001">
    <property type="protein sequence ID" value="KAB5596451.1"/>
    <property type="molecule type" value="Genomic_DNA"/>
</dbReference>
<dbReference type="OrthoDB" id="267323at2759"/>
<dbReference type="EC" id="3.1.3.46" evidence="2"/>
<evidence type="ECO:0000256" key="5">
    <source>
        <dbReference type="ARBA" id="ARBA00022840"/>
    </source>
</evidence>
<dbReference type="AlphaFoldDB" id="A0A5N5QXY2"/>
<comment type="caution">
    <text evidence="9">The sequence shown here is derived from an EMBL/GenBank/DDBJ whole genome shotgun (WGS) entry which is preliminary data.</text>
</comment>
<evidence type="ECO:0000256" key="4">
    <source>
        <dbReference type="ARBA" id="ARBA00022801"/>
    </source>
</evidence>
<feature type="region of interest" description="Disordered" evidence="7">
    <location>
        <begin position="537"/>
        <end position="570"/>
    </location>
</feature>
<gene>
    <name evidence="9" type="ORF">CTheo_88</name>
</gene>
<dbReference type="InterPro" id="IPR001345">
    <property type="entry name" value="PG/BPGM_mutase_AS"/>
</dbReference>
<keyword evidence="9" id="KW-0418">Kinase</keyword>
<feature type="binding site" evidence="6">
    <location>
        <begin position="352"/>
        <end position="359"/>
    </location>
    <ligand>
        <name>substrate</name>
    </ligand>
</feature>
<name>A0A5N5QXY2_9AGAM</name>
<dbReference type="PANTHER" id="PTHR10606">
    <property type="entry name" value="6-PHOSPHOFRUCTO-2-KINASE/FRUCTOSE-2,6-BISPHOSPHATASE"/>
    <property type="match status" value="1"/>
</dbReference>
<keyword evidence="3" id="KW-0547">Nucleotide-binding</keyword>
<dbReference type="PROSITE" id="PS00175">
    <property type="entry name" value="PG_MUTASE"/>
    <property type="match status" value="1"/>
</dbReference>
<evidence type="ECO:0000256" key="3">
    <source>
        <dbReference type="ARBA" id="ARBA00022741"/>
    </source>
</evidence>
<dbReference type="InterPro" id="IPR029033">
    <property type="entry name" value="His_PPase_superfam"/>
</dbReference>
<dbReference type="GO" id="GO:0005829">
    <property type="term" value="C:cytosol"/>
    <property type="evidence" value="ECO:0007669"/>
    <property type="project" value="TreeGrafter"/>
</dbReference>
<dbReference type="GO" id="GO:0004331">
    <property type="term" value="F:fructose-2,6-bisphosphate 2-phosphatase activity"/>
    <property type="evidence" value="ECO:0007669"/>
    <property type="project" value="UniProtKB-EC"/>
</dbReference>
<dbReference type="Pfam" id="PF00300">
    <property type="entry name" value="His_Phos_1"/>
    <property type="match status" value="1"/>
</dbReference>
<dbReference type="GO" id="GO:0006003">
    <property type="term" value="P:fructose 2,6-bisphosphate metabolic process"/>
    <property type="evidence" value="ECO:0007669"/>
    <property type="project" value="InterPro"/>
</dbReference>
<dbReference type="Gene3D" id="3.40.50.1240">
    <property type="entry name" value="Phosphoglycerate mutase-like"/>
    <property type="match status" value="1"/>
</dbReference>
<dbReference type="SUPFAM" id="SSF53254">
    <property type="entry name" value="Phosphoglycerate mutase-like"/>
    <property type="match status" value="1"/>
</dbReference>
<dbReference type="GO" id="GO:0003873">
    <property type="term" value="F:6-phosphofructo-2-kinase activity"/>
    <property type="evidence" value="ECO:0007669"/>
    <property type="project" value="InterPro"/>
</dbReference>
<dbReference type="InterPro" id="IPR013079">
    <property type="entry name" value="6Phosfructo_kin"/>
</dbReference>
<keyword evidence="10" id="KW-1185">Reference proteome</keyword>
<dbReference type="InterPro" id="IPR003094">
    <property type="entry name" value="6Pfruct_kin"/>
</dbReference>
<evidence type="ECO:0000256" key="6">
    <source>
        <dbReference type="PIRSR" id="PIRSR613078-2"/>
    </source>
</evidence>
<evidence type="ECO:0000313" key="10">
    <source>
        <dbReference type="Proteomes" id="UP000383932"/>
    </source>
</evidence>
<evidence type="ECO:0000256" key="2">
    <source>
        <dbReference type="ARBA" id="ARBA00013067"/>
    </source>
</evidence>